<feature type="domain" description="Alpha-L-rhamnosidase six-hairpin glycosidase" evidence="1">
    <location>
        <begin position="375"/>
        <end position="708"/>
    </location>
</feature>
<keyword evidence="3" id="KW-1185">Reference proteome</keyword>
<dbReference type="Gene3D" id="2.60.420.10">
    <property type="entry name" value="Maltose phosphorylase, domain 3"/>
    <property type="match status" value="1"/>
</dbReference>
<dbReference type="Gene3D" id="1.50.10.10">
    <property type="match status" value="1"/>
</dbReference>
<organism evidence="2 3">
    <name type="scientific">Seiridium cardinale</name>
    <dbReference type="NCBI Taxonomy" id="138064"/>
    <lineage>
        <taxon>Eukaryota</taxon>
        <taxon>Fungi</taxon>
        <taxon>Dikarya</taxon>
        <taxon>Ascomycota</taxon>
        <taxon>Pezizomycotina</taxon>
        <taxon>Sordariomycetes</taxon>
        <taxon>Xylariomycetidae</taxon>
        <taxon>Amphisphaeriales</taxon>
        <taxon>Sporocadaceae</taxon>
        <taxon>Seiridium</taxon>
    </lineage>
</organism>
<dbReference type="InterPro" id="IPR012341">
    <property type="entry name" value="6hp_glycosidase-like_sf"/>
</dbReference>
<dbReference type="Pfam" id="PF17389">
    <property type="entry name" value="Bac_rhamnosid6H"/>
    <property type="match status" value="1"/>
</dbReference>
<dbReference type="SUPFAM" id="SSF49785">
    <property type="entry name" value="Galactose-binding domain-like"/>
    <property type="match status" value="1"/>
</dbReference>
<sequence>MAASSPFASGQAKWIWVPGYDDIAKKGQFVMFRKSFEVKDKPTEDVPLHVSADTRYRLCLNGESISFGPCKSYLGRWNYETVNITPYLKTGVNVLAAKVLRFSIAHDGCLSMVRSPLPGFIVHCDFTQDHTLHTDETWKAKKDEGTQLVPDSDWDYRLGPQFLSLNENVDGQLLDLGWNTLEYDDGAWPAAILGTPQRKMSPMLDARRLFPREIPALPEISARFDGVVNLQGAISKEVWAKFLQSDDTVDIPPNSTVWVELESKTLTTGFLDLISTFDGKDDDLPVIEILCSECYEAPMEQGTARTKGDRTDFQKGQLYGMTDKYTLHRGHNHYSPFWFRTFRYIRLSISTKSSPLSLNSFTYRSTHYPLEVRTKLETSSPLVSKLWDISVDTLKNCMHETYEDCPFYEQNQFAMDTRSQILFTYLLSRDDRLARKAMREFHSSRREDGLIETHFPCPGRGMNIPTFSLFWVLMVYDHMVHFGDERLVKSYVGAIDGILNYFDARINDIGLVGQFEPDCWAFVDWADGWFTPGRGFTGLAVPKAYYTKGAATYHTLIYAYTLLKASELQTFLGRHDTAKEYLSRQEALLQAVKQHCFDSSSGFYLDGPGAVEERSQHVQVLAVLSGCIKGADAERLMRRSVLERAEHKLTKASLAMGFYVFRAVSEAGIYEECWDTLIQPWKKMIDDNLTTWAESESMMRSDCHGWSAVPLWEIGTEILGVKQTCQPYLAKVKGDAEGKVVLVNSRKGLVDEIKAEVLTGGGETVHVEWSTKS</sequence>
<evidence type="ECO:0000259" key="1">
    <source>
        <dbReference type="Pfam" id="PF17389"/>
    </source>
</evidence>
<dbReference type="Gene3D" id="2.60.120.260">
    <property type="entry name" value="Galactose-binding domain-like"/>
    <property type="match status" value="2"/>
</dbReference>
<gene>
    <name evidence="2" type="ORF">SCAR479_12910</name>
</gene>
<dbReference type="InterPro" id="IPR008979">
    <property type="entry name" value="Galactose-bd-like_sf"/>
</dbReference>
<evidence type="ECO:0000313" key="3">
    <source>
        <dbReference type="Proteomes" id="UP001465668"/>
    </source>
</evidence>
<accession>A0ABR2X9P3</accession>
<reference evidence="2 3" key="1">
    <citation type="submission" date="2024-02" db="EMBL/GenBank/DDBJ databases">
        <title>First draft genome assembly of two strains of Seiridium cardinale.</title>
        <authorList>
            <person name="Emiliani G."/>
            <person name="Scali E."/>
        </authorList>
    </citation>
    <scope>NUCLEOTIDE SEQUENCE [LARGE SCALE GENOMIC DNA]</scope>
    <source>
        <strain evidence="2 3">BM-138-000479</strain>
    </source>
</reference>
<proteinExistence type="predicted"/>
<dbReference type="PANTHER" id="PTHR34987">
    <property type="entry name" value="C, PUTATIVE (AFU_ORTHOLOGUE AFUA_3G02880)-RELATED"/>
    <property type="match status" value="1"/>
</dbReference>
<dbReference type="SUPFAM" id="SSF48208">
    <property type="entry name" value="Six-hairpin glycosidases"/>
    <property type="match status" value="1"/>
</dbReference>
<dbReference type="InterPro" id="IPR008928">
    <property type="entry name" value="6-hairpin_glycosidase_sf"/>
</dbReference>
<evidence type="ECO:0000313" key="2">
    <source>
        <dbReference type="EMBL" id="KAK9770440.1"/>
    </source>
</evidence>
<name>A0ABR2X9P3_9PEZI</name>
<protein>
    <submittedName>
        <fullName evidence="2">Bacterial alpha-L-rhamnosidase-domain-containing protein</fullName>
    </submittedName>
</protein>
<dbReference type="InterPro" id="IPR035396">
    <property type="entry name" value="Bac_rhamnosid6H"/>
</dbReference>
<comment type="caution">
    <text evidence="2">The sequence shown here is derived from an EMBL/GenBank/DDBJ whole genome shotgun (WGS) entry which is preliminary data.</text>
</comment>
<dbReference type="PANTHER" id="PTHR34987:SF2">
    <property type="entry name" value="B, PUTATIVE (AFU_ORTHOLOGUE AFUA_7G05040)-RELATED"/>
    <property type="match status" value="1"/>
</dbReference>
<dbReference type="EMBL" id="JARVKM010000093">
    <property type="protein sequence ID" value="KAK9770440.1"/>
    <property type="molecule type" value="Genomic_DNA"/>
</dbReference>
<dbReference type="Proteomes" id="UP001465668">
    <property type="component" value="Unassembled WGS sequence"/>
</dbReference>